<dbReference type="AlphaFoldDB" id="F6DLA9"/>
<dbReference type="SUPFAM" id="SSF109604">
    <property type="entry name" value="HD-domain/PDEase-like"/>
    <property type="match status" value="1"/>
</dbReference>
<dbReference type="HOGENOM" id="CLU_089580_1_2_9"/>
<dbReference type="RefSeq" id="WP_013841101.1">
    <property type="nucleotide sequence ID" value="NC_015589.1"/>
</dbReference>
<keyword evidence="3" id="KW-0547">Nucleotide-binding</keyword>
<dbReference type="NCBIfam" id="TIGR00277">
    <property type="entry name" value="HDIG"/>
    <property type="match status" value="1"/>
</dbReference>
<evidence type="ECO:0000256" key="6">
    <source>
        <dbReference type="ARBA" id="ARBA00049417"/>
    </source>
</evidence>
<accession>F6DLA9</accession>
<dbReference type="InterPro" id="IPR006675">
    <property type="entry name" value="HDIG_dom"/>
</dbReference>
<dbReference type="NCBIfam" id="TIGR00488">
    <property type="entry name" value="bis(5'-nucleosyl)-tetraphosphatase (symmetrical) YqeK"/>
    <property type="match status" value="1"/>
</dbReference>
<organism evidence="8 9">
    <name type="scientific">Desulforamulus ruminis (strain ATCC 23193 / DSM 2154 / NCIMB 8452 / DL)</name>
    <name type="common">Desulfotomaculum ruminis</name>
    <dbReference type="NCBI Taxonomy" id="696281"/>
    <lineage>
        <taxon>Bacteria</taxon>
        <taxon>Bacillati</taxon>
        <taxon>Bacillota</taxon>
        <taxon>Clostridia</taxon>
        <taxon>Eubacteriales</taxon>
        <taxon>Peptococcaceae</taxon>
        <taxon>Desulforamulus</taxon>
    </lineage>
</organism>
<dbReference type="PANTHER" id="PTHR35795:SF1">
    <property type="entry name" value="BIS(5'-NUCLEOSYL)-TETRAPHOSPHATASE, SYMMETRICAL"/>
    <property type="match status" value="1"/>
</dbReference>
<dbReference type="SMART" id="SM00471">
    <property type="entry name" value="HDc"/>
    <property type="match status" value="1"/>
</dbReference>
<reference evidence="9" key="1">
    <citation type="submission" date="2011-05" db="EMBL/GenBank/DDBJ databases">
        <title>Complete sequence of Desulfotomaculum ruminis DSM 2154.</title>
        <authorList>
            <person name="Lucas S."/>
            <person name="Copeland A."/>
            <person name="Lapidus A."/>
            <person name="Cheng J.-F."/>
            <person name="Goodwin L."/>
            <person name="Pitluck S."/>
            <person name="Lu M."/>
            <person name="Detter J.C."/>
            <person name="Han C."/>
            <person name="Tapia R."/>
            <person name="Land M."/>
            <person name="Hauser L."/>
            <person name="Kyrpides N."/>
            <person name="Ivanova N."/>
            <person name="Mikhailova N."/>
            <person name="Pagani I."/>
            <person name="Stams A.J.M."/>
            <person name="Plugge C.M."/>
            <person name="Muyzer G."/>
            <person name="Kuever J."/>
            <person name="Parshina S.N."/>
            <person name="Ivanova A.E."/>
            <person name="Nazina T.N."/>
            <person name="Brambilla E."/>
            <person name="Spring S."/>
            <person name="Klenk H.-P."/>
            <person name="Woyke T."/>
        </authorList>
    </citation>
    <scope>NUCLEOTIDE SEQUENCE [LARGE SCALE GENOMIC DNA]</scope>
    <source>
        <strain evidence="9">ATCC 23193 / DSM 2154 / NCIB 8452 / DL</strain>
    </source>
</reference>
<dbReference type="GO" id="GO:0046872">
    <property type="term" value="F:metal ion binding"/>
    <property type="evidence" value="ECO:0007669"/>
    <property type="project" value="UniProtKB-KW"/>
</dbReference>
<keyword evidence="2" id="KW-0479">Metal-binding</keyword>
<evidence type="ECO:0000256" key="5">
    <source>
        <dbReference type="ARBA" id="ARBA00023004"/>
    </source>
</evidence>
<dbReference type="PROSITE" id="PS51831">
    <property type="entry name" value="HD"/>
    <property type="match status" value="1"/>
</dbReference>
<dbReference type="OrthoDB" id="5295945at2"/>
<evidence type="ECO:0000256" key="2">
    <source>
        <dbReference type="ARBA" id="ARBA00022723"/>
    </source>
</evidence>
<dbReference type="Gene3D" id="1.10.3210.10">
    <property type="entry name" value="Hypothetical protein af1432"/>
    <property type="match status" value="1"/>
</dbReference>
<evidence type="ECO:0000313" key="9">
    <source>
        <dbReference type="Proteomes" id="UP000009234"/>
    </source>
</evidence>
<comment type="catalytic activity">
    <reaction evidence="6">
        <text>P(1),P(4)-bis(5'-adenosyl) tetraphosphate + H2O = 2 ADP + 2 H(+)</text>
        <dbReference type="Rhea" id="RHEA:24252"/>
        <dbReference type="ChEBI" id="CHEBI:15377"/>
        <dbReference type="ChEBI" id="CHEBI:15378"/>
        <dbReference type="ChEBI" id="CHEBI:58141"/>
        <dbReference type="ChEBI" id="CHEBI:456216"/>
        <dbReference type="EC" id="3.6.1.41"/>
    </reaction>
</comment>
<dbReference type="CDD" id="cd00077">
    <property type="entry name" value="HDc"/>
    <property type="match status" value="1"/>
</dbReference>
<reference evidence="8 9" key="2">
    <citation type="journal article" date="2012" name="Stand. Genomic Sci.">
        <title>Complete genome sequence of the sulfate-reducing firmicute Desulfotomaculum ruminis type strain (DL(T)).</title>
        <authorList>
            <person name="Spring S."/>
            <person name="Visser M."/>
            <person name="Lu M."/>
            <person name="Copeland A."/>
            <person name="Lapidus A."/>
            <person name="Lucas S."/>
            <person name="Cheng J.F."/>
            <person name="Han C."/>
            <person name="Tapia R."/>
            <person name="Goodwin L.A."/>
            <person name="Pitluck S."/>
            <person name="Ivanova N."/>
            <person name="Land M."/>
            <person name="Hauser L."/>
            <person name="Larimer F."/>
            <person name="Rohde M."/>
            <person name="Goker M."/>
            <person name="Detter J.C."/>
            <person name="Kyrpides N.C."/>
            <person name="Woyke T."/>
            <person name="Schaap P.J."/>
            <person name="Plugge C.M."/>
            <person name="Muyzer G."/>
            <person name="Kuever J."/>
            <person name="Pereira I.A."/>
            <person name="Parshina S.N."/>
            <person name="Bernier-Latmani R."/>
            <person name="Stams A.J."/>
            <person name="Klenk H.P."/>
        </authorList>
    </citation>
    <scope>NUCLEOTIDE SEQUENCE [LARGE SCALE GENOMIC DNA]</scope>
    <source>
        <strain evidence="9">ATCC 23193 / DSM 2154 / NCIB 8452 / DL</strain>
    </source>
</reference>
<dbReference type="InterPro" id="IPR005249">
    <property type="entry name" value="YqeK"/>
</dbReference>
<feature type="domain" description="HD" evidence="7">
    <location>
        <begin position="19"/>
        <end position="134"/>
    </location>
</feature>
<dbReference type="KEGG" id="dru:Desru_1055"/>
<evidence type="ECO:0000256" key="1">
    <source>
        <dbReference type="ARBA" id="ARBA00012506"/>
    </source>
</evidence>
<dbReference type="Pfam" id="PF01966">
    <property type="entry name" value="HD"/>
    <property type="match status" value="1"/>
</dbReference>
<dbReference type="eggNOG" id="COG1713">
    <property type="taxonomic scope" value="Bacteria"/>
</dbReference>
<dbReference type="Proteomes" id="UP000009234">
    <property type="component" value="Chromosome"/>
</dbReference>
<dbReference type="EC" id="3.6.1.41" evidence="1"/>
<proteinExistence type="predicted"/>
<evidence type="ECO:0000256" key="3">
    <source>
        <dbReference type="ARBA" id="ARBA00022741"/>
    </source>
</evidence>
<dbReference type="PANTHER" id="PTHR35795">
    <property type="entry name" value="SLR1885 PROTEIN"/>
    <property type="match status" value="1"/>
</dbReference>
<name>F6DLA9_DESRL</name>
<dbReference type="STRING" id="696281.Desru_1055"/>
<gene>
    <name evidence="8" type="ordered locus">Desru_1055</name>
</gene>
<keyword evidence="9" id="KW-1185">Reference proteome</keyword>
<evidence type="ECO:0000259" key="7">
    <source>
        <dbReference type="PROSITE" id="PS51831"/>
    </source>
</evidence>
<dbReference type="GO" id="GO:0000166">
    <property type="term" value="F:nucleotide binding"/>
    <property type="evidence" value="ECO:0007669"/>
    <property type="project" value="UniProtKB-KW"/>
</dbReference>
<dbReference type="GO" id="GO:0008803">
    <property type="term" value="F:bis(5'-nucleosyl)-tetraphosphatase (symmetrical) activity"/>
    <property type="evidence" value="ECO:0007669"/>
    <property type="project" value="UniProtKB-EC"/>
</dbReference>
<sequence length="193" mass="21815">MYNEESIKSHLQIRIPEERFKHLLGVAETAEMLAKRFGLEPRKAWLAGLLHDIARDFDDNEMLNRAKKANLQVSEYGFAMPLLLHGPVGAVMAREEFGVNDPDILNAIAVHTVGSPYMNQLDKIIFVADKMEPNRRHGAVEEIRKRAEKDLDEALLLCIDESIRYALKIGCLLHPTSVKARNAVLTARGSFRK</sequence>
<evidence type="ECO:0000256" key="4">
    <source>
        <dbReference type="ARBA" id="ARBA00022801"/>
    </source>
</evidence>
<dbReference type="InterPro" id="IPR051094">
    <property type="entry name" value="Diverse_Catalytic_Enzymes"/>
</dbReference>
<dbReference type="InterPro" id="IPR006674">
    <property type="entry name" value="HD_domain"/>
</dbReference>
<protein>
    <recommendedName>
        <fullName evidence="1">bis(5'-nucleosyl)-tetraphosphatase (symmetrical)</fullName>
        <ecNumber evidence="1">3.6.1.41</ecNumber>
    </recommendedName>
</protein>
<dbReference type="EMBL" id="CP002780">
    <property type="protein sequence ID" value="AEG59330.1"/>
    <property type="molecule type" value="Genomic_DNA"/>
</dbReference>
<dbReference type="InterPro" id="IPR003607">
    <property type="entry name" value="HD/PDEase_dom"/>
</dbReference>
<keyword evidence="4 8" id="KW-0378">Hydrolase</keyword>
<evidence type="ECO:0000313" key="8">
    <source>
        <dbReference type="EMBL" id="AEG59330.1"/>
    </source>
</evidence>
<keyword evidence="5" id="KW-0408">Iron</keyword>